<organism evidence="3 4">
    <name type="scientific">Pseudorhizobium halotolerans</name>
    <dbReference type="NCBI Taxonomy" id="1233081"/>
    <lineage>
        <taxon>Bacteria</taxon>
        <taxon>Pseudomonadati</taxon>
        <taxon>Pseudomonadota</taxon>
        <taxon>Alphaproteobacteria</taxon>
        <taxon>Hyphomicrobiales</taxon>
        <taxon>Rhizobiaceae</taxon>
        <taxon>Rhizobium/Agrobacterium group</taxon>
        <taxon>Pseudorhizobium</taxon>
    </lineage>
</organism>
<evidence type="ECO:0000256" key="1">
    <source>
        <dbReference type="ARBA" id="ARBA00023172"/>
    </source>
</evidence>
<comment type="caution">
    <text evidence="3">The sequence shown here is derived from an EMBL/GenBank/DDBJ whole genome shotgun (WGS) entry which is preliminary data.</text>
</comment>
<accession>A0ABM8PHB1</accession>
<dbReference type="SUPFAM" id="SSF56349">
    <property type="entry name" value="DNA breaking-rejoining enzymes"/>
    <property type="match status" value="1"/>
</dbReference>
<gene>
    <name evidence="3" type="ORF">RHAB21_01664</name>
</gene>
<dbReference type="InterPro" id="IPR011010">
    <property type="entry name" value="DNA_brk_join_enz"/>
</dbReference>
<reference evidence="3 4" key="1">
    <citation type="submission" date="2020-11" db="EMBL/GenBank/DDBJ databases">
        <authorList>
            <person name="Lassalle F."/>
        </authorList>
    </citation>
    <scope>NUCLEOTIDE SEQUENCE [LARGE SCALE GENOMIC DNA]</scope>
    <source>
        <strain evidence="3 4">AB21</strain>
    </source>
</reference>
<name>A0ABM8PHB1_9HYPH</name>
<evidence type="ECO:0000256" key="2">
    <source>
        <dbReference type="SAM" id="MobiDB-lite"/>
    </source>
</evidence>
<evidence type="ECO:0000313" key="3">
    <source>
        <dbReference type="EMBL" id="CAD7029958.1"/>
    </source>
</evidence>
<feature type="region of interest" description="Disordered" evidence="2">
    <location>
        <begin position="139"/>
        <end position="160"/>
    </location>
</feature>
<keyword evidence="1" id="KW-0233">DNA recombination</keyword>
<proteinExistence type="predicted"/>
<sequence>MRASSTSYPVTHNHRKLVTMSPPPDVESVWDAPSWTHIVTRPGQPKTIHWNRRLESDNDLTNPQYSGMLETCRRYYCFMRAGNGERKALSRATAFRKVNIALQVVEWAARTGYTRLQDVSFEAVATLSRTLRDSFEELSSRQSGLKRNRPGTRGNRDRATFGEGPRLTKGYLSEVAGVIFELHLLYVYPMDDDIYLLPDGFAYTPHETIEDAKAFAKEYGKEQEQTDDVPVDLVFQYADAAIQYVFDYSDEIIGLQGQAEALQAIPRATRAGPGERLGQLAEFLADQLLEPQSALLSRRRPPYNEIAQACSISSTSIYKERYKHLIFRAMNACQGSATDRLALIGEYRALAIEQRLVVRRDVVPDRNASLRAGLPYQGKTTGTASPWPITHVHSSKNSLRSIERAVSDLWTAIYIVIFAWLGERTEQAQALELDCLERGVDGWYIRSRVYKGHDDVTGSYVKRACPDIVAQAINVAVRLGKSAREATGSRALLCETNRHAQSVVDSSTLRNRMASFGARYVCGEDADNVKFVPRHLRRFFVTLWVHYHGYGGKFHALQRYLDHGDLTTTVLYGSRVSRIDAAREEQTRLTVGLFSKFVSDAASFSGAGVKQMQALLARLDCRVGSLKDITNKLEELVRELGMRVYPLGFGYCLWHDRAAARAKCRSGSCVGLGWPEVGKTETVCGDCFNFFTLPIFLGFWERAVKRHDEMIRNENAPDVLRKLSKAGKRIAMRFVRSIRGAG</sequence>
<dbReference type="EMBL" id="CABFWE030000005">
    <property type="protein sequence ID" value="CAD7029958.1"/>
    <property type="molecule type" value="Genomic_DNA"/>
</dbReference>
<evidence type="ECO:0008006" key="5">
    <source>
        <dbReference type="Google" id="ProtNLM"/>
    </source>
</evidence>
<evidence type="ECO:0000313" key="4">
    <source>
        <dbReference type="Proteomes" id="UP000601041"/>
    </source>
</evidence>
<keyword evidence="4" id="KW-1185">Reference proteome</keyword>
<protein>
    <recommendedName>
        <fullName evidence="5">Phage integrase family protein</fullName>
    </recommendedName>
</protein>
<dbReference type="Gene3D" id="1.10.443.10">
    <property type="entry name" value="Intergrase catalytic core"/>
    <property type="match status" value="1"/>
</dbReference>
<dbReference type="Proteomes" id="UP000601041">
    <property type="component" value="Unassembled WGS sequence"/>
</dbReference>
<dbReference type="InterPro" id="IPR013762">
    <property type="entry name" value="Integrase-like_cat_sf"/>
</dbReference>